<dbReference type="Proteomes" id="UP001162131">
    <property type="component" value="Unassembled WGS sequence"/>
</dbReference>
<evidence type="ECO:0000313" key="4">
    <source>
        <dbReference type="Proteomes" id="UP001162131"/>
    </source>
</evidence>
<keyword evidence="4" id="KW-1185">Reference proteome</keyword>
<evidence type="ECO:0000313" key="3">
    <source>
        <dbReference type="EMBL" id="CAG9317640.1"/>
    </source>
</evidence>
<dbReference type="InterPro" id="IPR013087">
    <property type="entry name" value="Znf_C2H2_type"/>
</dbReference>
<evidence type="ECO:0000256" key="1">
    <source>
        <dbReference type="SAM" id="MobiDB-lite"/>
    </source>
</evidence>
<feature type="compositionally biased region" description="Polar residues" evidence="1">
    <location>
        <begin position="236"/>
        <end position="245"/>
    </location>
</feature>
<accession>A0AAU9IVW9</accession>
<proteinExistence type="predicted"/>
<feature type="compositionally biased region" description="Basic and acidic residues" evidence="1">
    <location>
        <begin position="281"/>
        <end position="292"/>
    </location>
</feature>
<dbReference type="PROSITE" id="PS00028">
    <property type="entry name" value="ZINC_FINGER_C2H2_1"/>
    <property type="match status" value="1"/>
</dbReference>
<feature type="domain" description="C2H2-type" evidence="2">
    <location>
        <begin position="30"/>
        <end position="52"/>
    </location>
</feature>
<feature type="region of interest" description="Disordered" evidence="1">
    <location>
        <begin position="220"/>
        <end position="245"/>
    </location>
</feature>
<dbReference type="AlphaFoldDB" id="A0AAU9IVW9"/>
<protein>
    <recommendedName>
        <fullName evidence="2">C2H2-type domain-containing protein</fullName>
    </recommendedName>
</protein>
<dbReference type="EMBL" id="CAJZBQ010000018">
    <property type="protein sequence ID" value="CAG9317640.1"/>
    <property type="molecule type" value="Genomic_DNA"/>
</dbReference>
<sequence>MDWVINEWFIVEENREAKTTAKESSIAYQCIVKGCSHKVKTLKRLCHHLKKHFFKCPEDNGKFKCFCKLIRHIQKEHLVCQVSTNQDQTSNSNKEEVIQESLTSLKPIEDEIDNNKMPNIAIPINFSDEIPKKRQNSIDNDQGATKKNFHSALKPFKKSEAVYKDTWKSCTNDFSSAPDYGVRNLSKLDGSNNKEIFEKKYYEGNKKDLPSEVMLVKPEIPQKKSVKHEKDHKKPSTASKNSNNTVRCALNPFTARVAKKSAAKFEDIPMIPSHNSLQKRQFNDDHARRVFK</sequence>
<gene>
    <name evidence="3" type="ORF">BSTOLATCC_MIC18883</name>
</gene>
<name>A0AAU9IVW9_9CILI</name>
<evidence type="ECO:0000259" key="2">
    <source>
        <dbReference type="PROSITE" id="PS00028"/>
    </source>
</evidence>
<feature type="region of interest" description="Disordered" evidence="1">
    <location>
        <begin position="273"/>
        <end position="292"/>
    </location>
</feature>
<reference evidence="3" key="1">
    <citation type="submission" date="2021-09" db="EMBL/GenBank/DDBJ databases">
        <authorList>
            <consortium name="AG Swart"/>
            <person name="Singh M."/>
            <person name="Singh A."/>
            <person name="Seah K."/>
            <person name="Emmerich C."/>
        </authorList>
    </citation>
    <scope>NUCLEOTIDE SEQUENCE</scope>
    <source>
        <strain evidence="3">ATCC30299</strain>
    </source>
</reference>
<organism evidence="3 4">
    <name type="scientific">Blepharisma stoltei</name>
    <dbReference type="NCBI Taxonomy" id="1481888"/>
    <lineage>
        <taxon>Eukaryota</taxon>
        <taxon>Sar</taxon>
        <taxon>Alveolata</taxon>
        <taxon>Ciliophora</taxon>
        <taxon>Postciliodesmatophora</taxon>
        <taxon>Heterotrichea</taxon>
        <taxon>Heterotrichida</taxon>
        <taxon>Blepharismidae</taxon>
        <taxon>Blepharisma</taxon>
    </lineage>
</organism>
<comment type="caution">
    <text evidence="3">The sequence shown here is derived from an EMBL/GenBank/DDBJ whole genome shotgun (WGS) entry which is preliminary data.</text>
</comment>